<comment type="similarity">
    <text evidence="2">Belongs to the class-I pyridoxal-phosphate-dependent aminotransferase family.</text>
</comment>
<proteinExistence type="inferred from homology"/>
<dbReference type="InterPro" id="IPR015424">
    <property type="entry name" value="PyrdxlP-dep_Trfase"/>
</dbReference>
<gene>
    <name evidence="8" type="ORF">AN477_14095</name>
</gene>
<keyword evidence="5 8" id="KW-0808">Transferase</keyword>
<dbReference type="Proteomes" id="UP000050482">
    <property type="component" value="Unassembled WGS sequence"/>
</dbReference>
<reference evidence="8 9" key="1">
    <citation type="submission" date="2015-09" db="EMBL/GenBank/DDBJ databases">
        <title>Draft genome sequence of Alicyclobacillus ferrooxydans DSM 22381.</title>
        <authorList>
            <person name="Hemp J."/>
        </authorList>
    </citation>
    <scope>NUCLEOTIDE SEQUENCE [LARGE SCALE GENOMIC DNA]</scope>
    <source>
        <strain evidence="8 9">TC-34</strain>
    </source>
</reference>
<dbReference type="GO" id="GO:1901605">
    <property type="term" value="P:alpha-amino acid metabolic process"/>
    <property type="evidence" value="ECO:0007669"/>
    <property type="project" value="TreeGrafter"/>
</dbReference>
<evidence type="ECO:0000256" key="4">
    <source>
        <dbReference type="ARBA" id="ARBA00022576"/>
    </source>
</evidence>
<keyword evidence="9" id="KW-1185">Reference proteome</keyword>
<dbReference type="OrthoDB" id="9802328at2"/>
<dbReference type="CDD" id="cd00609">
    <property type="entry name" value="AAT_like"/>
    <property type="match status" value="1"/>
</dbReference>
<dbReference type="EMBL" id="LJCO01000058">
    <property type="protein sequence ID" value="KPV43123.1"/>
    <property type="molecule type" value="Genomic_DNA"/>
</dbReference>
<keyword evidence="6" id="KW-0663">Pyridoxal phosphate</keyword>
<name>A0A0P9CTY3_9BACL</name>
<dbReference type="Pfam" id="PF00155">
    <property type="entry name" value="Aminotran_1_2"/>
    <property type="match status" value="1"/>
</dbReference>
<organism evidence="8 9">
    <name type="scientific">Alicyclobacillus ferrooxydans</name>
    <dbReference type="NCBI Taxonomy" id="471514"/>
    <lineage>
        <taxon>Bacteria</taxon>
        <taxon>Bacillati</taxon>
        <taxon>Bacillota</taxon>
        <taxon>Bacilli</taxon>
        <taxon>Bacillales</taxon>
        <taxon>Alicyclobacillaceae</taxon>
        <taxon>Alicyclobacillus</taxon>
    </lineage>
</organism>
<comment type="subunit">
    <text evidence="3">Homodimer.</text>
</comment>
<comment type="cofactor">
    <cofactor evidence="1">
        <name>pyridoxal 5'-phosphate</name>
        <dbReference type="ChEBI" id="CHEBI:597326"/>
    </cofactor>
</comment>
<dbReference type="InterPro" id="IPR050859">
    <property type="entry name" value="Class-I_PLP-dep_aminotransf"/>
</dbReference>
<evidence type="ECO:0000259" key="7">
    <source>
        <dbReference type="Pfam" id="PF00155"/>
    </source>
</evidence>
<dbReference type="SUPFAM" id="SSF53383">
    <property type="entry name" value="PLP-dependent transferases"/>
    <property type="match status" value="1"/>
</dbReference>
<accession>A0A0P9CTY3</accession>
<evidence type="ECO:0000256" key="3">
    <source>
        <dbReference type="ARBA" id="ARBA00011738"/>
    </source>
</evidence>
<dbReference type="Gene3D" id="3.40.640.10">
    <property type="entry name" value="Type I PLP-dependent aspartate aminotransferase-like (Major domain)"/>
    <property type="match status" value="1"/>
</dbReference>
<evidence type="ECO:0000313" key="9">
    <source>
        <dbReference type="Proteomes" id="UP000050482"/>
    </source>
</evidence>
<evidence type="ECO:0000313" key="8">
    <source>
        <dbReference type="EMBL" id="KPV43123.1"/>
    </source>
</evidence>
<dbReference type="PATRIC" id="fig|471514.4.peg.2183"/>
<dbReference type="PANTHER" id="PTHR42790:SF19">
    <property type="entry name" value="KYNURENINE_ALPHA-AMINOADIPATE AMINOTRANSFERASE, MITOCHONDRIAL"/>
    <property type="match status" value="1"/>
</dbReference>
<feature type="domain" description="Aminotransferase class I/classII large" evidence="7">
    <location>
        <begin position="68"/>
        <end position="381"/>
    </location>
</feature>
<dbReference type="FunFam" id="3.40.640.10:FF:000053">
    <property type="entry name" value="Aminotransferase, class I"/>
    <property type="match status" value="1"/>
</dbReference>
<keyword evidence="4 8" id="KW-0032">Aminotransferase</keyword>
<evidence type="ECO:0000256" key="6">
    <source>
        <dbReference type="ARBA" id="ARBA00022898"/>
    </source>
</evidence>
<dbReference type="InterPro" id="IPR004839">
    <property type="entry name" value="Aminotransferase_I/II_large"/>
</dbReference>
<dbReference type="InterPro" id="IPR015422">
    <property type="entry name" value="PyrdxlP-dep_Trfase_small"/>
</dbReference>
<dbReference type="AlphaFoldDB" id="A0A0P9CTY3"/>
<dbReference type="InterPro" id="IPR015421">
    <property type="entry name" value="PyrdxlP-dep_Trfase_major"/>
</dbReference>
<evidence type="ECO:0000256" key="1">
    <source>
        <dbReference type="ARBA" id="ARBA00001933"/>
    </source>
</evidence>
<protein>
    <submittedName>
        <fullName evidence="8">Aminotransferase</fullName>
    </submittedName>
</protein>
<evidence type="ECO:0000256" key="5">
    <source>
        <dbReference type="ARBA" id="ARBA00022679"/>
    </source>
</evidence>
<dbReference type="STRING" id="471514.AN477_14095"/>
<comment type="caution">
    <text evidence="8">The sequence shown here is derived from an EMBL/GenBank/DDBJ whole genome shotgun (WGS) entry which is preliminary data.</text>
</comment>
<dbReference type="PANTHER" id="PTHR42790">
    <property type="entry name" value="AMINOTRANSFERASE"/>
    <property type="match status" value="1"/>
</dbReference>
<dbReference type="GO" id="GO:0008483">
    <property type="term" value="F:transaminase activity"/>
    <property type="evidence" value="ECO:0007669"/>
    <property type="project" value="UniProtKB-KW"/>
</dbReference>
<sequence length="394" mass="44319">MFTPSVREALKYEAPGAWMPNITNDCIRLHAGYPAPSIVPVAELSKSLQELLEVERDRPLQYSGSPRANSLLTLVETRMQQRGIDTNRNRTLITAGSAQAIDLVAQILLTRDTIVMVEAPTYMEALETLRNYTDAIISIPTDKDGLSTVELAKILEERALQNLPMPKLLYTIPSFHNPTGVTLPLERRRHLLQLAEEYHFLILEDDAYGELYFTEAPRTLKSLDEDGRVIYLGSLSKVIAPGLRVGWVTALPKLVDTVDRFKKDLSHPLTEAMVAAYLHRIDWINRIAELRRIYRGRRDTLLQAMAKTMPDEVSWVPPDGGYFVWVHTPGVDTLKMLPAALENGVSYVAGQHFYDLGRGGTQYLRLSFSYVDESEMAEGVRILATLIRGSSNPR</sequence>
<dbReference type="Gene3D" id="3.90.1150.10">
    <property type="entry name" value="Aspartate Aminotransferase, domain 1"/>
    <property type="match status" value="1"/>
</dbReference>
<evidence type="ECO:0000256" key="2">
    <source>
        <dbReference type="ARBA" id="ARBA00007441"/>
    </source>
</evidence>
<dbReference type="GO" id="GO:0030170">
    <property type="term" value="F:pyridoxal phosphate binding"/>
    <property type="evidence" value="ECO:0007669"/>
    <property type="project" value="InterPro"/>
</dbReference>